<keyword evidence="1" id="KW-0472">Membrane</keyword>
<evidence type="ECO:0000313" key="4">
    <source>
        <dbReference type="Proteomes" id="UP000178758"/>
    </source>
</evidence>
<gene>
    <name evidence="3" type="ORF">A3J78_00095</name>
</gene>
<sequence length="141" mass="15257">MKNNLMITAILIIIIGAGSFFAGMKYQQSKRPSIQDFQAMRGERQGLGNNQRPAGLAMVRGEIISQDEKSITVKLPDESSKIVLISENTKINKASEGSLADLKTGEQVMINGQTNSDGSVSATNVQVGVNFGLDRERSNNQ</sequence>
<evidence type="ECO:0000259" key="2">
    <source>
        <dbReference type="Pfam" id="PF18914"/>
    </source>
</evidence>
<name>A0A1F5DGU6_9BACT</name>
<accession>A0A1F5DGU6</accession>
<evidence type="ECO:0000313" key="3">
    <source>
        <dbReference type="EMBL" id="OGD54409.1"/>
    </source>
</evidence>
<comment type="caution">
    <text evidence="3">The sequence shown here is derived from an EMBL/GenBank/DDBJ whole genome shotgun (WGS) entry which is preliminary data.</text>
</comment>
<feature type="domain" description="DUF5666" evidence="2">
    <location>
        <begin position="61"/>
        <end position="125"/>
    </location>
</feature>
<proteinExistence type="predicted"/>
<feature type="transmembrane region" description="Helical" evidence="1">
    <location>
        <begin position="6"/>
        <end position="24"/>
    </location>
</feature>
<organism evidence="3 4">
    <name type="scientific">Candidatus Beckwithbacteria bacterium RBG_13_35_6</name>
    <dbReference type="NCBI Taxonomy" id="1797456"/>
    <lineage>
        <taxon>Bacteria</taxon>
        <taxon>Candidatus Beckwithiibacteriota</taxon>
    </lineage>
</organism>
<keyword evidence="1" id="KW-0812">Transmembrane</keyword>
<reference evidence="3 4" key="1">
    <citation type="journal article" date="2016" name="Nat. Commun.">
        <title>Thousands of microbial genomes shed light on interconnected biogeochemical processes in an aquifer system.</title>
        <authorList>
            <person name="Anantharaman K."/>
            <person name="Brown C.T."/>
            <person name="Hug L.A."/>
            <person name="Sharon I."/>
            <person name="Castelle C.J."/>
            <person name="Probst A.J."/>
            <person name="Thomas B.C."/>
            <person name="Singh A."/>
            <person name="Wilkins M.J."/>
            <person name="Karaoz U."/>
            <person name="Brodie E.L."/>
            <person name="Williams K.H."/>
            <person name="Hubbard S.S."/>
            <person name="Banfield J.F."/>
        </authorList>
    </citation>
    <scope>NUCLEOTIDE SEQUENCE [LARGE SCALE GENOMIC DNA]</scope>
</reference>
<dbReference type="AlphaFoldDB" id="A0A1F5DGU6"/>
<protein>
    <recommendedName>
        <fullName evidence="2">DUF5666 domain-containing protein</fullName>
    </recommendedName>
</protein>
<dbReference type="EMBL" id="MEZJ01000015">
    <property type="protein sequence ID" value="OGD54409.1"/>
    <property type="molecule type" value="Genomic_DNA"/>
</dbReference>
<dbReference type="Proteomes" id="UP000178758">
    <property type="component" value="Unassembled WGS sequence"/>
</dbReference>
<evidence type="ECO:0000256" key="1">
    <source>
        <dbReference type="SAM" id="Phobius"/>
    </source>
</evidence>
<dbReference type="InterPro" id="IPR043724">
    <property type="entry name" value="DUF5666"/>
</dbReference>
<keyword evidence="1" id="KW-1133">Transmembrane helix</keyword>
<dbReference type="Pfam" id="PF18914">
    <property type="entry name" value="DUF5666"/>
    <property type="match status" value="1"/>
</dbReference>